<accession>A0A9N9AF45</accession>
<keyword evidence="1" id="KW-1133">Transmembrane helix</keyword>
<gene>
    <name evidence="3" type="ORF">FMOSSE_LOCUS5333</name>
</gene>
<feature type="chain" id="PRO_5040350787" evidence="2">
    <location>
        <begin position="22"/>
        <end position="870"/>
    </location>
</feature>
<feature type="signal peptide" evidence="2">
    <location>
        <begin position="1"/>
        <end position="21"/>
    </location>
</feature>
<keyword evidence="1" id="KW-0472">Membrane</keyword>
<name>A0A9N9AF45_FUNMO</name>
<keyword evidence="1" id="KW-0812">Transmembrane</keyword>
<protein>
    <submittedName>
        <fullName evidence="3">6540_t:CDS:1</fullName>
    </submittedName>
</protein>
<dbReference type="AlphaFoldDB" id="A0A9N9AF45"/>
<evidence type="ECO:0000313" key="3">
    <source>
        <dbReference type="EMBL" id="CAG8527326.1"/>
    </source>
</evidence>
<dbReference type="Proteomes" id="UP000789375">
    <property type="component" value="Unassembled WGS sequence"/>
</dbReference>
<comment type="caution">
    <text evidence="3">The sequence shown here is derived from an EMBL/GenBank/DDBJ whole genome shotgun (WGS) entry which is preliminary data.</text>
</comment>
<keyword evidence="4" id="KW-1185">Reference proteome</keyword>
<reference evidence="3" key="1">
    <citation type="submission" date="2021-06" db="EMBL/GenBank/DDBJ databases">
        <authorList>
            <person name="Kallberg Y."/>
            <person name="Tangrot J."/>
            <person name="Rosling A."/>
        </authorList>
    </citation>
    <scope>NUCLEOTIDE SEQUENCE</scope>
    <source>
        <strain evidence="3">87-6 pot B 2015</strain>
    </source>
</reference>
<evidence type="ECO:0000256" key="1">
    <source>
        <dbReference type="SAM" id="Phobius"/>
    </source>
</evidence>
<feature type="transmembrane region" description="Helical" evidence="1">
    <location>
        <begin position="754"/>
        <end position="776"/>
    </location>
</feature>
<evidence type="ECO:0000256" key="2">
    <source>
        <dbReference type="SAM" id="SignalP"/>
    </source>
</evidence>
<feature type="transmembrane region" description="Helical" evidence="1">
    <location>
        <begin position="727"/>
        <end position="748"/>
    </location>
</feature>
<feature type="transmembrane region" description="Helical" evidence="1">
    <location>
        <begin position="697"/>
        <end position="715"/>
    </location>
</feature>
<sequence length="870" mass="98588">MKFYNFIFVCSILSIILLAKSQNQNNFTYVDIPTVNASDSTPVIFDIVNFDNTIVVHIIRPLLPLTEDGFLVDKYLSFRTIYPNGSVVPVDIKLDIQDFNFLILNNEVDGISNPIEIYPIRSNFLLVTYASATNVSDPYSYTDWAMIVDLNGNIYRNISFGSSYVNAGTNKWYPYRAGIFVNFDPDKGFLRITPKTNSTATIWIQYEVTEAGEINYLAQDILYLQDNHSLVNPISTIIPMVDGRYAIVYANSTNSAATLDRPFTSQGGVYMIIIEHAHAIKRNPAVLYQTPLSELIFTDIDCSVTYVGIGQSCIVTGEFTNRTTTNTFYLKIDFLSTGTVINVMPLMSDIQMNPLINQYNIEALPYGGYLLSGIGMNDNDDTIIEGFISNDDIIYRWDLPMPTVTTVLGISKILRNNTYVLAQQGVEQNWTLVTTDLYKFEKEKDHGYENFHIDSTSPIINDTVTALDTDSLTIKYYNEVEFSVGHIKIFQEDGTIRQKIPGINELVNYSVDGNKTTVNIKLLDCTLNQPGSRYYVSIENNFVKSRVYQEPLYGVKDHVWTFTTLPVVEEYSESVSGQVRLTANGTLHFESLNKSQRNDFSKKLSQELADAIPISHDRVTTNERFETDASASQRQILLPIGIEKDESRKQRTVKLAINDLNQLIKNKRTTIIGSGEVSKHLDETYGYEPLSTHFKPGLIGALAALSLLVILFLVAKSQRKDARNTAIFQFAIAINDIIFDWVFIFTKAKNVDLFIPSLVILLVSFFVSLILAFRIIDKELRNNGEQAEKFRAWLNENSKIVNIFTILAGTDIEILTVLDSKIMMFGFDKFNVGFSKETEHRIARYSFINIILEDIPQLVIQRTITILYLY</sequence>
<dbReference type="EMBL" id="CAJVPP010000999">
    <property type="protein sequence ID" value="CAG8527326.1"/>
    <property type="molecule type" value="Genomic_DNA"/>
</dbReference>
<organism evidence="3 4">
    <name type="scientific">Funneliformis mosseae</name>
    <name type="common">Endomycorrhizal fungus</name>
    <name type="synonym">Glomus mosseae</name>
    <dbReference type="NCBI Taxonomy" id="27381"/>
    <lineage>
        <taxon>Eukaryota</taxon>
        <taxon>Fungi</taxon>
        <taxon>Fungi incertae sedis</taxon>
        <taxon>Mucoromycota</taxon>
        <taxon>Glomeromycotina</taxon>
        <taxon>Glomeromycetes</taxon>
        <taxon>Glomerales</taxon>
        <taxon>Glomeraceae</taxon>
        <taxon>Funneliformis</taxon>
    </lineage>
</organism>
<proteinExistence type="predicted"/>
<keyword evidence="2" id="KW-0732">Signal</keyword>
<evidence type="ECO:0000313" key="4">
    <source>
        <dbReference type="Proteomes" id="UP000789375"/>
    </source>
</evidence>